<feature type="compositionally biased region" description="Basic and acidic residues" evidence="6">
    <location>
        <begin position="130"/>
        <end position="143"/>
    </location>
</feature>
<proteinExistence type="predicted"/>
<comment type="subcellular location">
    <subcellularLocation>
        <location evidence="1">Cell membrane</location>
        <topology evidence="1">Multi-pass membrane protein</topology>
    </subcellularLocation>
</comment>
<dbReference type="EMBL" id="JAAKFY010000023">
    <property type="protein sequence ID" value="KAF3837611.1"/>
    <property type="molecule type" value="Genomic_DNA"/>
</dbReference>
<dbReference type="GO" id="GO:0005886">
    <property type="term" value="C:plasma membrane"/>
    <property type="evidence" value="ECO:0007669"/>
    <property type="project" value="UniProtKB-SubCell"/>
</dbReference>
<dbReference type="AlphaFoldDB" id="A0A7J5XKX6"/>
<keyword evidence="4" id="KW-0675">Receptor</keyword>
<organism evidence="7 8">
    <name type="scientific">Dissostichus mawsoni</name>
    <name type="common">Antarctic cod</name>
    <dbReference type="NCBI Taxonomy" id="36200"/>
    <lineage>
        <taxon>Eukaryota</taxon>
        <taxon>Metazoa</taxon>
        <taxon>Chordata</taxon>
        <taxon>Craniata</taxon>
        <taxon>Vertebrata</taxon>
        <taxon>Euteleostomi</taxon>
        <taxon>Actinopterygii</taxon>
        <taxon>Neopterygii</taxon>
        <taxon>Teleostei</taxon>
        <taxon>Neoteleostei</taxon>
        <taxon>Acanthomorphata</taxon>
        <taxon>Eupercaria</taxon>
        <taxon>Perciformes</taxon>
        <taxon>Notothenioidei</taxon>
        <taxon>Nototheniidae</taxon>
        <taxon>Dissostichus</taxon>
    </lineage>
</organism>
<evidence type="ECO:0000256" key="3">
    <source>
        <dbReference type="ARBA" id="ARBA00023040"/>
    </source>
</evidence>
<evidence type="ECO:0000313" key="7">
    <source>
        <dbReference type="EMBL" id="KAF3837611.1"/>
    </source>
</evidence>
<keyword evidence="5" id="KW-0807">Transducer</keyword>
<dbReference type="OrthoDB" id="9990906at2759"/>
<dbReference type="GO" id="GO:0004930">
    <property type="term" value="F:G protein-coupled receptor activity"/>
    <property type="evidence" value="ECO:0007669"/>
    <property type="project" value="UniProtKB-KW"/>
</dbReference>
<gene>
    <name evidence="7" type="ORF">F7725_005075</name>
</gene>
<comment type="caution">
    <text evidence="7">The sequence shown here is derived from an EMBL/GenBank/DDBJ whole genome shotgun (WGS) entry which is preliminary data.</text>
</comment>
<evidence type="ECO:0000256" key="2">
    <source>
        <dbReference type="ARBA" id="ARBA00022475"/>
    </source>
</evidence>
<evidence type="ECO:0000256" key="5">
    <source>
        <dbReference type="ARBA" id="ARBA00023224"/>
    </source>
</evidence>
<accession>A0A7J5XKX6</accession>
<evidence type="ECO:0000313" key="8">
    <source>
        <dbReference type="Proteomes" id="UP000518266"/>
    </source>
</evidence>
<keyword evidence="2" id="KW-1003">Cell membrane</keyword>
<dbReference type="PANTHER" id="PTHR24231">
    <property type="entry name" value="PURINOCEPTOR-RELATED G-PROTEIN COUPLED RECEPTOR"/>
    <property type="match status" value="1"/>
</dbReference>
<evidence type="ECO:0000256" key="1">
    <source>
        <dbReference type="ARBA" id="ARBA00004651"/>
    </source>
</evidence>
<sequence length="218" mass="25244">MNHYICRVDRKSANILALIKGYVPLFHIKMQYGQKTTRWQMTLNTRWREEAGGGEEAVGGSMVVVGFPAERIPPGQRCSKKLQEKTSPFSAHFHRCCHHKVRVKKRPELEDDYVFFFRERLYDTYQIQRPEKESSDKHLKNGDVNDEQPEGPRGYFGMGAVSSASCVVMTNLALSDFSFSLTLPLRLHYYFSGRVWTFSDWLCRLYVYASTSTCTRGF</sequence>
<keyword evidence="8" id="KW-1185">Reference proteome</keyword>
<keyword evidence="2" id="KW-0472">Membrane</keyword>
<dbReference type="Gene3D" id="1.20.1070.10">
    <property type="entry name" value="Rhodopsin 7-helix transmembrane proteins"/>
    <property type="match status" value="1"/>
</dbReference>
<evidence type="ECO:0000256" key="4">
    <source>
        <dbReference type="ARBA" id="ARBA00023170"/>
    </source>
</evidence>
<feature type="region of interest" description="Disordered" evidence="6">
    <location>
        <begin position="130"/>
        <end position="150"/>
    </location>
</feature>
<evidence type="ECO:0000256" key="6">
    <source>
        <dbReference type="SAM" id="MobiDB-lite"/>
    </source>
</evidence>
<dbReference type="SUPFAM" id="SSF81321">
    <property type="entry name" value="Family A G protein-coupled receptor-like"/>
    <property type="match status" value="1"/>
</dbReference>
<name>A0A7J5XKX6_DISMA</name>
<dbReference type="Proteomes" id="UP000518266">
    <property type="component" value="Unassembled WGS sequence"/>
</dbReference>
<dbReference type="PANTHER" id="PTHR24231:SF52">
    <property type="entry name" value="CYSTEINYL LEUKOTRIENE RECEPTOR 2-LIKE"/>
    <property type="match status" value="1"/>
</dbReference>
<reference evidence="7 8" key="1">
    <citation type="submission" date="2020-03" db="EMBL/GenBank/DDBJ databases">
        <title>Dissostichus mawsoni Genome sequencing and assembly.</title>
        <authorList>
            <person name="Park H."/>
        </authorList>
    </citation>
    <scope>NUCLEOTIDE SEQUENCE [LARGE SCALE GENOMIC DNA]</scope>
    <source>
        <strain evidence="7">DM0001</strain>
        <tissue evidence="7">Muscle</tissue>
    </source>
</reference>
<keyword evidence="3" id="KW-0297">G-protein coupled receptor</keyword>
<protein>
    <submittedName>
        <fullName evidence="7">Uncharacterized protein</fullName>
    </submittedName>
</protein>